<dbReference type="PANTHER" id="PTHR10961:SF7">
    <property type="entry name" value="FAD DEPENDENT OXIDOREDUCTASE DOMAIN-CONTAINING PROTEIN"/>
    <property type="match status" value="1"/>
</dbReference>
<comment type="cofactor">
    <cofactor evidence="1">
        <name>FAD</name>
        <dbReference type="ChEBI" id="CHEBI:57692"/>
    </cofactor>
</comment>
<proteinExistence type="predicted"/>
<dbReference type="InterPro" id="IPR036188">
    <property type="entry name" value="FAD/NAD-bd_sf"/>
</dbReference>
<name>A0ABD6C0S6_9EURY</name>
<accession>A0ABD6C0S6</accession>
<dbReference type="EMBL" id="JBHUDB010000007">
    <property type="protein sequence ID" value="MFD1571017.1"/>
    <property type="molecule type" value="Genomic_DNA"/>
</dbReference>
<dbReference type="GO" id="GO:0016491">
    <property type="term" value="F:oxidoreductase activity"/>
    <property type="evidence" value="ECO:0007669"/>
    <property type="project" value="UniProtKB-KW"/>
</dbReference>
<comment type="caution">
    <text evidence="6">The sequence shown here is derived from an EMBL/GenBank/DDBJ whole genome shotgun (WGS) entry which is preliminary data.</text>
</comment>
<dbReference type="Gene3D" id="3.50.50.60">
    <property type="entry name" value="FAD/NAD(P)-binding domain"/>
    <property type="match status" value="1"/>
</dbReference>
<evidence type="ECO:0000313" key="6">
    <source>
        <dbReference type="EMBL" id="MFD1571017.1"/>
    </source>
</evidence>
<dbReference type="Pfam" id="PF01266">
    <property type="entry name" value="DAO"/>
    <property type="match status" value="1"/>
</dbReference>
<dbReference type="Gene3D" id="3.30.9.10">
    <property type="entry name" value="D-Amino Acid Oxidase, subunit A, domain 2"/>
    <property type="match status" value="1"/>
</dbReference>
<dbReference type="PANTHER" id="PTHR10961">
    <property type="entry name" value="PEROXISOMAL SARCOSINE OXIDASE"/>
    <property type="match status" value="1"/>
</dbReference>
<evidence type="ECO:0000256" key="2">
    <source>
        <dbReference type="ARBA" id="ARBA00022630"/>
    </source>
</evidence>
<keyword evidence="7" id="KW-1185">Reference proteome</keyword>
<evidence type="ECO:0000313" key="7">
    <source>
        <dbReference type="Proteomes" id="UP001597185"/>
    </source>
</evidence>
<dbReference type="SUPFAM" id="SSF51905">
    <property type="entry name" value="FAD/NAD(P)-binding domain"/>
    <property type="match status" value="1"/>
</dbReference>
<feature type="domain" description="FAD dependent oxidoreductase" evidence="5">
    <location>
        <begin position="9"/>
        <end position="95"/>
    </location>
</feature>
<dbReference type="InterPro" id="IPR006076">
    <property type="entry name" value="FAD-dep_OxRdtase"/>
</dbReference>
<keyword evidence="2" id="KW-0285">Flavoprotein</keyword>
<evidence type="ECO:0000256" key="1">
    <source>
        <dbReference type="ARBA" id="ARBA00001974"/>
    </source>
</evidence>
<evidence type="ECO:0000256" key="4">
    <source>
        <dbReference type="ARBA" id="ARBA00023002"/>
    </source>
</evidence>
<dbReference type="InterPro" id="IPR045170">
    <property type="entry name" value="MTOX"/>
</dbReference>
<evidence type="ECO:0000259" key="5">
    <source>
        <dbReference type="Pfam" id="PF01266"/>
    </source>
</evidence>
<sequence>MNRSDNNYDVIVIGVGGMGSATAYHLADQNLDVLASNATTSPIHGGHRMELPVRRAYYKHPSYVPLIERAYELWDELANETGRGIIHRTGSIDAGPAEDPVFAGSKRSCEEQPFHTRC</sequence>
<keyword evidence="3" id="KW-0274">FAD</keyword>
<gene>
    <name evidence="6" type="ORF">ACFR9T_10525</name>
</gene>
<evidence type="ECO:0000256" key="3">
    <source>
        <dbReference type="ARBA" id="ARBA00022827"/>
    </source>
</evidence>
<dbReference type="RefSeq" id="WP_379812216.1">
    <property type="nucleotide sequence ID" value="NZ_JBHUDB010000007.1"/>
</dbReference>
<dbReference type="AlphaFoldDB" id="A0ABD6C0S6"/>
<keyword evidence="4" id="KW-0560">Oxidoreductase</keyword>
<protein>
    <submittedName>
        <fullName evidence="6">FAD-dependent oxidoreductase</fullName>
    </submittedName>
</protein>
<dbReference type="Proteomes" id="UP001597185">
    <property type="component" value="Unassembled WGS sequence"/>
</dbReference>
<organism evidence="6 7">
    <name type="scientific">Halorubrum laminariae</name>
    <dbReference type="NCBI Taxonomy" id="1433523"/>
    <lineage>
        <taxon>Archaea</taxon>
        <taxon>Methanobacteriati</taxon>
        <taxon>Methanobacteriota</taxon>
        <taxon>Stenosarchaea group</taxon>
        <taxon>Halobacteria</taxon>
        <taxon>Halobacteriales</taxon>
        <taxon>Haloferacaceae</taxon>
        <taxon>Halorubrum</taxon>
    </lineage>
</organism>
<reference evidence="6 7" key="1">
    <citation type="journal article" date="2019" name="Int. J. Syst. Evol. Microbiol.">
        <title>The Global Catalogue of Microorganisms (GCM) 10K type strain sequencing project: providing services to taxonomists for standard genome sequencing and annotation.</title>
        <authorList>
            <consortium name="The Broad Institute Genomics Platform"/>
            <consortium name="The Broad Institute Genome Sequencing Center for Infectious Disease"/>
            <person name="Wu L."/>
            <person name="Ma J."/>
        </authorList>
    </citation>
    <scope>NUCLEOTIDE SEQUENCE [LARGE SCALE GENOMIC DNA]</scope>
    <source>
        <strain evidence="6 7">CGMCC 1.12689</strain>
    </source>
</reference>